<proteinExistence type="inferred from homology"/>
<dbReference type="GO" id="GO:0016151">
    <property type="term" value="F:nickel cation binding"/>
    <property type="evidence" value="ECO:0007669"/>
    <property type="project" value="UniProtKB-UniRule"/>
</dbReference>
<dbReference type="InterPro" id="IPR002669">
    <property type="entry name" value="UreD"/>
</dbReference>
<comment type="subcellular location">
    <subcellularLocation>
        <location evidence="4">Cytoplasm</location>
    </subcellularLocation>
</comment>
<keyword evidence="6" id="KW-1185">Reference proteome</keyword>
<accession>A0A2S5TK06</accession>
<evidence type="ECO:0000256" key="4">
    <source>
        <dbReference type="HAMAP-Rule" id="MF_01384"/>
    </source>
</evidence>
<dbReference type="GO" id="GO:0005737">
    <property type="term" value="C:cytoplasm"/>
    <property type="evidence" value="ECO:0007669"/>
    <property type="project" value="UniProtKB-SubCell"/>
</dbReference>
<comment type="similarity">
    <text evidence="1 4">Belongs to the UreD family.</text>
</comment>
<evidence type="ECO:0000256" key="1">
    <source>
        <dbReference type="ARBA" id="ARBA00007177"/>
    </source>
</evidence>
<dbReference type="AlphaFoldDB" id="A0A2S5TK06"/>
<organism evidence="5 6">
    <name type="scientific">Solimonas fluminis</name>
    <dbReference type="NCBI Taxonomy" id="2086571"/>
    <lineage>
        <taxon>Bacteria</taxon>
        <taxon>Pseudomonadati</taxon>
        <taxon>Pseudomonadota</taxon>
        <taxon>Gammaproteobacteria</taxon>
        <taxon>Nevskiales</taxon>
        <taxon>Nevskiaceae</taxon>
        <taxon>Solimonas</taxon>
    </lineage>
</organism>
<keyword evidence="4" id="KW-0963">Cytoplasm</keyword>
<comment type="subunit">
    <text evidence="4">UreD, UreF and UreG form a complex that acts as a GTP-hydrolysis-dependent molecular chaperone, activating the urease apoprotein by helping to assemble the nickel containing metallocenter of UreC. The UreE protein probably delivers the nickel.</text>
</comment>
<dbReference type="RefSeq" id="WP_104228302.1">
    <property type="nucleotide sequence ID" value="NZ_PSNW01000001.1"/>
</dbReference>
<dbReference type="OrthoDB" id="9798842at2"/>
<comment type="caution">
    <text evidence="5">The sequence shown here is derived from an EMBL/GenBank/DDBJ whole genome shotgun (WGS) entry which is preliminary data.</text>
</comment>
<evidence type="ECO:0000313" key="5">
    <source>
        <dbReference type="EMBL" id="PPE75336.1"/>
    </source>
</evidence>
<sequence>MSSIAARPVVIMGRPYAQRRSWRASIRMQVDAPAGRSRLRDCEHSGPLRIQKVLYPQGERLAQLLLLHPPGGIAGGDQLAVELSVEENAHALLTTPGAGKWYKSGGDVARQDVALKVAAGAALEWFPQEAIVFDEAVAEQTLTIDCTADARCCGWDIVVLGRQARNERFMAGRWSQHIEIRRDGRLLWLERSRIQGDDELLKSVVGWNRHHVSGLLWATGFTPDEALIDQCRSSGEADVILGVTALPDGPLLVRVLGSSAEQVREVLSRIWTLLRPPLLGIAAQLPRIWST</sequence>
<dbReference type="EMBL" id="PSNW01000001">
    <property type="protein sequence ID" value="PPE75336.1"/>
    <property type="molecule type" value="Genomic_DNA"/>
</dbReference>
<dbReference type="HAMAP" id="MF_01384">
    <property type="entry name" value="UreD"/>
    <property type="match status" value="1"/>
</dbReference>
<gene>
    <name evidence="4" type="primary">ureD</name>
    <name evidence="5" type="ORF">C3942_00080</name>
</gene>
<dbReference type="Proteomes" id="UP000238220">
    <property type="component" value="Unassembled WGS sequence"/>
</dbReference>
<comment type="function">
    <text evidence="4">Required for maturation of urease via the functional incorporation of the urease nickel metallocenter.</text>
</comment>
<keyword evidence="2 4" id="KW-0996">Nickel insertion</keyword>
<evidence type="ECO:0000256" key="3">
    <source>
        <dbReference type="ARBA" id="ARBA00023186"/>
    </source>
</evidence>
<reference evidence="5 6" key="1">
    <citation type="submission" date="2018-02" db="EMBL/GenBank/DDBJ databases">
        <title>Genome sequencing of Solimonas sp. HR-BB.</title>
        <authorList>
            <person name="Lee Y."/>
            <person name="Jeon C.O."/>
        </authorList>
    </citation>
    <scope>NUCLEOTIDE SEQUENCE [LARGE SCALE GENOMIC DNA]</scope>
    <source>
        <strain evidence="5 6">HR-BB</strain>
    </source>
</reference>
<keyword evidence="3 4" id="KW-0143">Chaperone</keyword>
<evidence type="ECO:0000256" key="2">
    <source>
        <dbReference type="ARBA" id="ARBA00022988"/>
    </source>
</evidence>
<protein>
    <recommendedName>
        <fullName evidence="4">Urease accessory protein UreD</fullName>
    </recommendedName>
</protein>
<dbReference type="Pfam" id="PF01774">
    <property type="entry name" value="UreD"/>
    <property type="match status" value="1"/>
</dbReference>
<evidence type="ECO:0000313" key="6">
    <source>
        <dbReference type="Proteomes" id="UP000238220"/>
    </source>
</evidence>
<name>A0A2S5TK06_9GAMM</name>
<dbReference type="PANTHER" id="PTHR33643:SF1">
    <property type="entry name" value="UREASE ACCESSORY PROTEIN D"/>
    <property type="match status" value="1"/>
</dbReference>
<dbReference type="PANTHER" id="PTHR33643">
    <property type="entry name" value="UREASE ACCESSORY PROTEIN D"/>
    <property type="match status" value="1"/>
</dbReference>